<keyword evidence="6 9" id="KW-1133">Transmembrane helix</keyword>
<evidence type="ECO:0000313" key="12">
    <source>
        <dbReference type="Proteomes" id="UP000254326"/>
    </source>
</evidence>
<proteinExistence type="inferred from homology"/>
<evidence type="ECO:0000313" key="11">
    <source>
        <dbReference type="EMBL" id="RDL43816.1"/>
    </source>
</evidence>
<evidence type="ECO:0000256" key="5">
    <source>
        <dbReference type="ARBA" id="ARBA00022692"/>
    </source>
</evidence>
<evidence type="ECO:0000256" key="1">
    <source>
        <dbReference type="ARBA" id="ARBA00004651"/>
    </source>
</evidence>
<dbReference type="Gene3D" id="3.90.550.10">
    <property type="entry name" value="Spore Coat Polysaccharide Biosynthesis Protein SpsA, Chain A"/>
    <property type="match status" value="1"/>
</dbReference>
<comment type="similarity">
    <text evidence="8">Belongs to the glycosyltransferase 2 family. GtrB subfamily.</text>
</comment>
<keyword evidence="3" id="KW-0328">Glycosyltransferase</keyword>
<name>A0A370U7P5_9GAMM</name>
<evidence type="ECO:0000256" key="8">
    <source>
        <dbReference type="ARBA" id="ARBA00038152"/>
    </source>
</evidence>
<dbReference type="PANTHER" id="PTHR48090:SF1">
    <property type="entry name" value="PROPHAGE BACTOPRENOL GLUCOSYL TRANSFERASE HOMOLOG"/>
    <property type="match status" value="1"/>
</dbReference>
<dbReference type="OrthoDB" id="9811884at2"/>
<protein>
    <submittedName>
        <fullName evidence="11">Glycosyltransferase</fullName>
    </submittedName>
</protein>
<gene>
    <name evidence="11" type="ORF">DN730_11570</name>
</gene>
<evidence type="ECO:0000256" key="6">
    <source>
        <dbReference type="ARBA" id="ARBA00022989"/>
    </source>
</evidence>
<evidence type="ECO:0000256" key="2">
    <source>
        <dbReference type="ARBA" id="ARBA00022475"/>
    </source>
</evidence>
<dbReference type="InterPro" id="IPR029044">
    <property type="entry name" value="Nucleotide-diphossugar_trans"/>
</dbReference>
<organism evidence="11 12">
    <name type="scientific">Marinomonas piezotolerans</name>
    <dbReference type="NCBI Taxonomy" id="2213058"/>
    <lineage>
        <taxon>Bacteria</taxon>
        <taxon>Pseudomonadati</taxon>
        <taxon>Pseudomonadota</taxon>
        <taxon>Gammaproteobacteria</taxon>
        <taxon>Oceanospirillales</taxon>
        <taxon>Oceanospirillaceae</taxon>
        <taxon>Marinomonas</taxon>
    </lineage>
</organism>
<dbReference type="InterPro" id="IPR050256">
    <property type="entry name" value="Glycosyltransferase_2"/>
</dbReference>
<dbReference type="AlphaFoldDB" id="A0A370U7P5"/>
<sequence>MTRALMSNYSQTQHRPPFLSVVVPFFNESDTLPTCHTALIEILDRFPHSSEIVYIDDGSSDDSWLKVQGFRSDRHTVRALRLSRNFGKECALSAGLKAATGQAVIPFDADLQDPPDCIPVMVEAWQSGFDVVEMQRNERLGETFFKRFTAKLFYKTLSALSDADIHENVGDFRLMDRKVIDVVNQMPERNRFMKGLLAWPGFRRKVLTFQRAPRTAGSTKWNYLKLGQLAIEGITSFSTKPLRLATVAGLVTSFSAFVYSLIVLTKTIIWGDPVAGYPSMLIVILLIGGIQLLSIGLLGEYVGRLFLESKQRPLYVVMEDLSHPPEDLPQHTDMNFVNLSEHQGSLYDKAIPNH</sequence>
<reference evidence="11 12" key="1">
    <citation type="submission" date="2018-06" db="EMBL/GenBank/DDBJ databases">
        <title>Marinomonas sp. YLB-05 draft genome sequence.</title>
        <authorList>
            <person name="Yu L."/>
            <person name="Tang X."/>
        </authorList>
    </citation>
    <scope>NUCLEOTIDE SEQUENCE [LARGE SCALE GENOMIC DNA]</scope>
    <source>
        <strain evidence="11 12">YLB-05</strain>
    </source>
</reference>
<evidence type="ECO:0000256" key="4">
    <source>
        <dbReference type="ARBA" id="ARBA00022679"/>
    </source>
</evidence>
<comment type="caution">
    <text evidence="11">The sequence shown here is derived from an EMBL/GenBank/DDBJ whole genome shotgun (WGS) entry which is preliminary data.</text>
</comment>
<feature type="transmembrane region" description="Helical" evidence="9">
    <location>
        <begin position="281"/>
        <end position="302"/>
    </location>
</feature>
<evidence type="ECO:0000256" key="3">
    <source>
        <dbReference type="ARBA" id="ARBA00022676"/>
    </source>
</evidence>
<dbReference type="SUPFAM" id="SSF53448">
    <property type="entry name" value="Nucleotide-diphospho-sugar transferases"/>
    <property type="match status" value="1"/>
</dbReference>
<dbReference type="EMBL" id="QKRA01000005">
    <property type="protein sequence ID" value="RDL43816.1"/>
    <property type="molecule type" value="Genomic_DNA"/>
</dbReference>
<dbReference type="Pfam" id="PF00535">
    <property type="entry name" value="Glycos_transf_2"/>
    <property type="match status" value="1"/>
</dbReference>
<feature type="transmembrane region" description="Helical" evidence="9">
    <location>
        <begin position="244"/>
        <end position="269"/>
    </location>
</feature>
<dbReference type="GO" id="GO:0005886">
    <property type="term" value="C:plasma membrane"/>
    <property type="evidence" value="ECO:0007669"/>
    <property type="project" value="UniProtKB-SubCell"/>
</dbReference>
<evidence type="ECO:0000256" key="9">
    <source>
        <dbReference type="SAM" id="Phobius"/>
    </source>
</evidence>
<dbReference type="GO" id="GO:0016757">
    <property type="term" value="F:glycosyltransferase activity"/>
    <property type="evidence" value="ECO:0007669"/>
    <property type="project" value="UniProtKB-KW"/>
</dbReference>
<dbReference type="CDD" id="cd04187">
    <property type="entry name" value="DPM1_like_bac"/>
    <property type="match status" value="1"/>
</dbReference>
<comment type="subcellular location">
    <subcellularLocation>
        <location evidence="1">Cell membrane</location>
        <topology evidence="1">Multi-pass membrane protein</topology>
    </subcellularLocation>
</comment>
<dbReference type="InterPro" id="IPR001173">
    <property type="entry name" value="Glyco_trans_2-like"/>
</dbReference>
<evidence type="ECO:0000259" key="10">
    <source>
        <dbReference type="Pfam" id="PF00535"/>
    </source>
</evidence>
<feature type="domain" description="Glycosyltransferase 2-like" evidence="10">
    <location>
        <begin position="20"/>
        <end position="181"/>
    </location>
</feature>
<keyword evidence="7 9" id="KW-0472">Membrane</keyword>
<dbReference type="Proteomes" id="UP000254326">
    <property type="component" value="Unassembled WGS sequence"/>
</dbReference>
<accession>A0A370U7P5</accession>
<keyword evidence="12" id="KW-1185">Reference proteome</keyword>
<keyword evidence="5 9" id="KW-0812">Transmembrane</keyword>
<dbReference type="FunFam" id="3.90.550.10:FF:000079">
    <property type="entry name" value="Probable glycosyl transferase"/>
    <property type="match status" value="1"/>
</dbReference>
<dbReference type="PANTHER" id="PTHR48090">
    <property type="entry name" value="UNDECAPRENYL-PHOSPHATE 4-DEOXY-4-FORMAMIDO-L-ARABINOSE TRANSFERASE-RELATED"/>
    <property type="match status" value="1"/>
</dbReference>
<evidence type="ECO:0000256" key="7">
    <source>
        <dbReference type="ARBA" id="ARBA00023136"/>
    </source>
</evidence>
<keyword evidence="2" id="KW-1003">Cell membrane</keyword>
<keyword evidence="4 11" id="KW-0808">Transferase</keyword>